<evidence type="ECO:0000256" key="11">
    <source>
        <dbReference type="ARBA" id="ARBA00022833"/>
    </source>
</evidence>
<keyword evidence="11" id="KW-0862">Zinc</keyword>
<dbReference type="SUPFAM" id="SSF57850">
    <property type="entry name" value="RING/U-box"/>
    <property type="match status" value="3"/>
</dbReference>
<keyword evidence="16" id="KW-0436">Ligase</keyword>
<evidence type="ECO:0000259" key="15">
    <source>
        <dbReference type="PROSITE" id="PS51873"/>
    </source>
</evidence>
<organism evidence="16 17">
    <name type="scientific">Handroanthus impetiginosus</name>
    <dbReference type="NCBI Taxonomy" id="429701"/>
    <lineage>
        <taxon>Eukaryota</taxon>
        <taxon>Viridiplantae</taxon>
        <taxon>Streptophyta</taxon>
        <taxon>Embryophyta</taxon>
        <taxon>Tracheophyta</taxon>
        <taxon>Spermatophyta</taxon>
        <taxon>Magnoliopsida</taxon>
        <taxon>eudicotyledons</taxon>
        <taxon>Gunneridae</taxon>
        <taxon>Pentapetalae</taxon>
        <taxon>asterids</taxon>
        <taxon>lamiids</taxon>
        <taxon>Lamiales</taxon>
        <taxon>Bignoniaceae</taxon>
        <taxon>Crescentiina</taxon>
        <taxon>Tabebuia alliance</taxon>
        <taxon>Handroanthus</taxon>
    </lineage>
</organism>
<evidence type="ECO:0000313" key="17">
    <source>
        <dbReference type="Proteomes" id="UP000231279"/>
    </source>
</evidence>
<dbReference type="SMART" id="SM00647">
    <property type="entry name" value="IBR"/>
    <property type="match status" value="2"/>
</dbReference>
<reference evidence="17" key="1">
    <citation type="journal article" date="2018" name="Gigascience">
        <title>Genome assembly of the Pink Ipe (Handroanthus impetiginosus, Bignoniaceae), a highly valued, ecologically keystone Neotropical timber forest tree.</title>
        <authorList>
            <person name="Silva-Junior O.B."/>
            <person name="Grattapaglia D."/>
            <person name="Novaes E."/>
            <person name="Collevatti R.G."/>
        </authorList>
    </citation>
    <scope>NUCLEOTIDE SEQUENCE [LARGE SCALE GENOMIC DNA]</scope>
    <source>
        <strain evidence="17">cv. UFG-1</strain>
    </source>
</reference>
<feature type="region of interest" description="Disordered" evidence="13">
    <location>
        <begin position="58"/>
        <end position="91"/>
    </location>
</feature>
<dbReference type="PROSITE" id="PS50089">
    <property type="entry name" value="ZF_RING_2"/>
    <property type="match status" value="1"/>
</dbReference>
<dbReference type="UniPathway" id="UPA00143"/>
<keyword evidence="9 12" id="KW-0863">Zinc-finger</keyword>
<evidence type="ECO:0000256" key="10">
    <source>
        <dbReference type="ARBA" id="ARBA00022786"/>
    </source>
</evidence>
<keyword evidence="7" id="KW-0479">Metal-binding</keyword>
<sequence>MHPTASAPNFWHDAHRQMSFDFADLVLSKRRSRPKEYTMKVNLTPLANVMRRLFEKLTHARRTPSQRKDKKIMVAHESSQSCGDRNEKKKKKNKKTTMTCEICLVETDVDQMFRVLNCKHRFCKLCMSKHVNYRLRDGFLPKCPRLKCKTKLEPDVYKEFLSPQFIKIMSELIKEDSIPVKDKIYCPNPRCSALFSRQELQGWKWILSGARKNCPKCGGKFCIKCKVPWHENMTCKEYKRQNPHTSLEEEELHCLATTQQWRQCSKCNSMISLRDGCNHIRCRCGHRFCYKCGISLRIRPPCRCNHIE</sequence>
<dbReference type="CDD" id="cd22582">
    <property type="entry name" value="BRcat_RBR_unk"/>
    <property type="match status" value="1"/>
</dbReference>
<comment type="function">
    <text evidence="3">Might act as an E3 ubiquitin-protein ligase, or as part of E3 complex, which accepts ubiquitin from specific E2 ubiquitin-conjugating enzymes and then transfers it to substrates.</text>
</comment>
<dbReference type="GO" id="GO:0061630">
    <property type="term" value="F:ubiquitin protein ligase activity"/>
    <property type="evidence" value="ECO:0007669"/>
    <property type="project" value="UniProtKB-EC"/>
</dbReference>
<dbReference type="InterPro" id="IPR002867">
    <property type="entry name" value="IBR_dom"/>
</dbReference>
<dbReference type="OrthoDB" id="9977870at2759"/>
<dbReference type="Gene3D" id="3.30.40.10">
    <property type="entry name" value="Zinc/RING finger domain, C3HC4 (zinc finger)"/>
    <property type="match status" value="1"/>
</dbReference>
<evidence type="ECO:0000256" key="9">
    <source>
        <dbReference type="ARBA" id="ARBA00022771"/>
    </source>
</evidence>
<comment type="similarity">
    <text evidence="4">Belongs to the RBR family. Ariadne subfamily.</text>
</comment>
<evidence type="ECO:0000313" key="16">
    <source>
        <dbReference type="EMBL" id="PIN06459.1"/>
    </source>
</evidence>
<keyword evidence="8" id="KW-0677">Repeat</keyword>
<evidence type="ECO:0000256" key="1">
    <source>
        <dbReference type="ARBA" id="ARBA00001798"/>
    </source>
</evidence>
<evidence type="ECO:0000256" key="2">
    <source>
        <dbReference type="ARBA" id="ARBA00001947"/>
    </source>
</evidence>
<dbReference type="GO" id="GO:0016567">
    <property type="term" value="P:protein ubiquitination"/>
    <property type="evidence" value="ECO:0007669"/>
    <property type="project" value="UniProtKB-UniPathway"/>
</dbReference>
<dbReference type="GO" id="GO:0008270">
    <property type="term" value="F:zinc ion binding"/>
    <property type="evidence" value="ECO:0007669"/>
    <property type="project" value="UniProtKB-KW"/>
</dbReference>
<feature type="domain" description="RING-type" evidence="14">
    <location>
        <begin position="100"/>
        <end position="147"/>
    </location>
</feature>
<accession>A0A2G9GMF8</accession>
<dbReference type="PANTHER" id="PTHR11685">
    <property type="entry name" value="RBR FAMILY RING FINGER AND IBR DOMAIN-CONTAINING"/>
    <property type="match status" value="1"/>
</dbReference>
<evidence type="ECO:0000256" key="4">
    <source>
        <dbReference type="ARBA" id="ARBA00005884"/>
    </source>
</evidence>
<proteinExistence type="inferred from homology"/>
<evidence type="ECO:0000256" key="5">
    <source>
        <dbReference type="ARBA" id="ARBA00012251"/>
    </source>
</evidence>
<dbReference type="InterPro" id="IPR013083">
    <property type="entry name" value="Znf_RING/FYVE/PHD"/>
</dbReference>
<gene>
    <name evidence="16" type="ORF">CDL12_20989</name>
</gene>
<protein>
    <recommendedName>
        <fullName evidence="5">RBR-type E3 ubiquitin transferase</fullName>
        <ecNumber evidence="5">2.3.2.31</ecNumber>
    </recommendedName>
</protein>
<dbReference type="InterPro" id="IPR044066">
    <property type="entry name" value="TRIAD_supradom"/>
</dbReference>
<name>A0A2G9GMF8_9LAMI</name>
<dbReference type="Pfam" id="PF01485">
    <property type="entry name" value="IBR"/>
    <property type="match status" value="2"/>
</dbReference>
<dbReference type="FunFam" id="3.30.40.10:FF:000230">
    <property type="entry name" value="RBR-type E3 ubiquitin transferase"/>
    <property type="match status" value="1"/>
</dbReference>
<comment type="caution">
    <text evidence="16">The sequence shown here is derived from an EMBL/GenBank/DDBJ whole genome shotgun (WGS) entry which is preliminary data.</text>
</comment>
<dbReference type="InterPro" id="IPR031127">
    <property type="entry name" value="E3_UB_ligase_RBR"/>
</dbReference>
<dbReference type="GO" id="GO:0016874">
    <property type="term" value="F:ligase activity"/>
    <property type="evidence" value="ECO:0007669"/>
    <property type="project" value="UniProtKB-KW"/>
</dbReference>
<dbReference type="EMBL" id="NKXS01004410">
    <property type="protein sequence ID" value="PIN06459.1"/>
    <property type="molecule type" value="Genomic_DNA"/>
</dbReference>
<dbReference type="EC" id="2.3.2.31" evidence="5"/>
<dbReference type="Pfam" id="PF00097">
    <property type="entry name" value="zf-C3HC4"/>
    <property type="match status" value="1"/>
</dbReference>
<dbReference type="STRING" id="429701.A0A2G9GMF8"/>
<dbReference type="Gene3D" id="1.20.120.1750">
    <property type="match status" value="1"/>
</dbReference>
<comment type="cofactor">
    <cofactor evidence="2">
        <name>Zn(2+)</name>
        <dbReference type="ChEBI" id="CHEBI:29105"/>
    </cofactor>
</comment>
<dbReference type="InterPro" id="IPR018957">
    <property type="entry name" value="Znf_C3HC4_RING-type"/>
</dbReference>
<dbReference type="CDD" id="cd22584">
    <property type="entry name" value="Rcat_RBR_unk"/>
    <property type="match status" value="1"/>
</dbReference>
<evidence type="ECO:0000256" key="8">
    <source>
        <dbReference type="ARBA" id="ARBA00022737"/>
    </source>
</evidence>
<comment type="catalytic activity">
    <reaction evidence="1">
        <text>[E2 ubiquitin-conjugating enzyme]-S-ubiquitinyl-L-cysteine + [acceptor protein]-L-lysine = [E2 ubiquitin-conjugating enzyme]-L-cysteine + [acceptor protein]-N(6)-ubiquitinyl-L-lysine.</text>
        <dbReference type="EC" id="2.3.2.31"/>
    </reaction>
</comment>
<dbReference type="Proteomes" id="UP000231279">
    <property type="component" value="Unassembled WGS sequence"/>
</dbReference>
<dbReference type="PROSITE" id="PS00518">
    <property type="entry name" value="ZF_RING_1"/>
    <property type="match status" value="1"/>
</dbReference>
<keyword evidence="17" id="KW-1185">Reference proteome</keyword>
<evidence type="ECO:0000256" key="3">
    <source>
        <dbReference type="ARBA" id="ARBA00003976"/>
    </source>
</evidence>
<feature type="domain" description="RING-type" evidence="15">
    <location>
        <begin position="96"/>
        <end position="308"/>
    </location>
</feature>
<dbReference type="InterPro" id="IPR017907">
    <property type="entry name" value="Znf_RING_CS"/>
</dbReference>
<keyword evidence="10" id="KW-0833">Ubl conjugation pathway</keyword>
<evidence type="ECO:0000256" key="7">
    <source>
        <dbReference type="ARBA" id="ARBA00022723"/>
    </source>
</evidence>
<dbReference type="AlphaFoldDB" id="A0A2G9GMF8"/>
<dbReference type="PROSITE" id="PS51873">
    <property type="entry name" value="TRIAD"/>
    <property type="match status" value="1"/>
</dbReference>
<evidence type="ECO:0000256" key="12">
    <source>
        <dbReference type="PROSITE-ProRule" id="PRU00175"/>
    </source>
</evidence>
<dbReference type="InterPro" id="IPR001841">
    <property type="entry name" value="Znf_RING"/>
</dbReference>
<evidence type="ECO:0000256" key="6">
    <source>
        <dbReference type="ARBA" id="ARBA00022679"/>
    </source>
</evidence>
<evidence type="ECO:0000256" key="13">
    <source>
        <dbReference type="SAM" id="MobiDB-lite"/>
    </source>
</evidence>
<feature type="compositionally biased region" description="Basic residues" evidence="13">
    <location>
        <begin position="59"/>
        <end position="70"/>
    </location>
</feature>
<evidence type="ECO:0000259" key="14">
    <source>
        <dbReference type="PROSITE" id="PS50089"/>
    </source>
</evidence>
<keyword evidence="6" id="KW-0808">Transferase</keyword>